<dbReference type="RefSeq" id="WP_324715301.1">
    <property type="nucleotide sequence ID" value="NZ_CP141615.1"/>
</dbReference>
<evidence type="ECO:0000256" key="7">
    <source>
        <dbReference type="RuleBase" id="RU363032"/>
    </source>
</evidence>
<evidence type="ECO:0000313" key="10">
    <source>
        <dbReference type="Proteomes" id="UP001332192"/>
    </source>
</evidence>
<sequence length="316" mass="35342">MAQLARRAQPLLARKRRGLGPSVPLRWQRALWAYAFLAVPLAFFLSIRIWPAVQAFNLSVHEWNIVGEAQPYVGAANFRELAADPRFARALLNTLQYTVVGVPLQLALGLALAMLLEQVRWLRGLLRAVYFVPYVTPVVAAAWVWQWLYSPNFGAVNGVLDLLGLPPQPFLNSPEQALYAVVAMVVWQNLGFQVVIFLAGLQSIPRVYYEAAGMDGAGPWRLFRHITLPLLNPTIVFSVVIGTLQYLQLFAQVVNLNFLDQGGPLDSTLTVALYIYQVAFQRFRMGQAAAATVVLFAVMMAVALLQLRFLSRRVEY</sequence>
<dbReference type="SUPFAM" id="SSF161098">
    <property type="entry name" value="MetI-like"/>
    <property type="match status" value="1"/>
</dbReference>
<organism evidence="9 10">
    <name type="scientific">Carboxydichorda subterranea</name>
    <dbReference type="NCBI Taxonomy" id="3109565"/>
    <lineage>
        <taxon>Bacteria</taxon>
        <taxon>Bacillati</taxon>
        <taxon>Bacillota</taxon>
        <taxon>Limnochordia</taxon>
        <taxon>Limnochordales</taxon>
        <taxon>Geochordaceae</taxon>
        <taxon>Carboxydichorda</taxon>
    </lineage>
</organism>
<evidence type="ECO:0000256" key="1">
    <source>
        <dbReference type="ARBA" id="ARBA00004651"/>
    </source>
</evidence>
<keyword evidence="2 7" id="KW-0813">Transport</keyword>
<dbReference type="EMBL" id="CP141615">
    <property type="protein sequence ID" value="WRP16028.1"/>
    <property type="molecule type" value="Genomic_DNA"/>
</dbReference>
<feature type="domain" description="ABC transmembrane type-1" evidence="8">
    <location>
        <begin position="91"/>
        <end position="306"/>
    </location>
</feature>
<feature type="transmembrane region" description="Helical" evidence="7">
    <location>
        <begin position="288"/>
        <end position="310"/>
    </location>
</feature>
<dbReference type="InterPro" id="IPR000515">
    <property type="entry name" value="MetI-like"/>
</dbReference>
<dbReference type="InterPro" id="IPR035906">
    <property type="entry name" value="MetI-like_sf"/>
</dbReference>
<feature type="transmembrane region" description="Helical" evidence="7">
    <location>
        <begin position="177"/>
        <end position="201"/>
    </location>
</feature>
<evidence type="ECO:0000256" key="4">
    <source>
        <dbReference type="ARBA" id="ARBA00022692"/>
    </source>
</evidence>
<comment type="subcellular location">
    <subcellularLocation>
        <location evidence="1 7">Cell membrane</location>
        <topology evidence="1 7">Multi-pass membrane protein</topology>
    </subcellularLocation>
</comment>
<evidence type="ECO:0000313" key="9">
    <source>
        <dbReference type="EMBL" id="WRP16028.1"/>
    </source>
</evidence>
<dbReference type="Pfam" id="PF00528">
    <property type="entry name" value="BPD_transp_1"/>
    <property type="match status" value="1"/>
</dbReference>
<keyword evidence="10" id="KW-1185">Reference proteome</keyword>
<feature type="transmembrane region" description="Helical" evidence="7">
    <location>
        <begin position="222"/>
        <end position="247"/>
    </location>
</feature>
<dbReference type="Gene3D" id="1.10.3720.10">
    <property type="entry name" value="MetI-like"/>
    <property type="match status" value="1"/>
</dbReference>
<evidence type="ECO:0000259" key="8">
    <source>
        <dbReference type="PROSITE" id="PS50928"/>
    </source>
</evidence>
<dbReference type="CDD" id="cd06261">
    <property type="entry name" value="TM_PBP2"/>
    <property type="match status" value="1"/>
</dbReference>
<gene>
    <name evidence="9" type="ORF">U7230_07875</name>
</gene>
<dbReference type="PANTHER" id="PTHR30193:SF37">
    <property type="entry name" value="INNER MEMBRANE ABC TRANSPORTER PERMEASE PROTEIN YCJO"/>
    <property type="match status" value="1"/>
</dbReference>
<evidence type="ECO:0000256" key="6">
    <source>
        <dbReference type="ARBA" id="ARBA00023136"/>
    </source>
</evidence>
<dbReference type="InterPro" id="IPR051393">
    <property type="entry name" value="ABC_transporter_permease"/>
</dbReference>
<feature type="transmembrane region" description="Helical" evidence="7">
    <location>
        <begin position="31"/>
        <end position="50"/>
    </location>
</feature>
<keyword evidence="5 7" id="KW-1133">Transmembrane helix</keyword>
<evidence type="ECO:0000256" key="5">
    <source>
        <dbReference type="ARBA" id="ARBA00022989"/>
    </source>
</evidence>
<dbReference type="PROSITE" id="PS50928">
    <property type="entry name" value="ABC_TM1"/>
    <property type="match status" value="1"/>
</dbReference>
<name>A0ABZ1BTQ1_9FIRM</name>
<accession>A0ABZ1BTQ1</accession>
<keyword evidence="6 7" id="KW-0472">Membrane</keyword>
<evidence type="ECO:0000256" key="3">
    <source>
        <dbReference type="ARBA" id="ARBA00022475"/>
    </source>
</evidence>
<dbReference type="PANTHER" id="PTHR30193">
    <property type="entry name" value="ABC TRANSPORTER PERMEASE PROTEIN"/>
    <property type="match status" value="1"/>
</dbReference>
<feature type="transmembrane region" description="Helical" evidence="7">
    <location>
        <begin position="95"/>
        <end position="116"/>
    </location>
</feature>
<reference evidence="9 10" key="1">
    <citation type="journal article" date="2024" name="Front. Microbiol.">
        <title>Novel thermophilic genera Geochorda gen. nov. and Carboxydochorda gen. nov. from the deep terrestrial subsurface reveal the ecophysiological diversity in the class Limnochordia.</title>
        <authorList>
            <person name="Karnachuk O.V."/>
            <person name="Lukina A.P."/>
            <person name="Avakyan M.R."/>
            <person name="Kadnikov V.V."/>
            <person name="Begmatov S."/>
            <person name="Beletsky A.V."/>
            <person name="Vlasova K.G."/>
            <person name="Novikov A.A."/>
            <person name="Shcherbakova V.A."/>
            <person name="Mardanov A.V."/>
            <person name="Ravin N.V."/>
        </authorList>
    </citation>
    <scope>NUCLEOTIDE SEQUENCE [LARGE SCALE GENOMIC DNA]</scope>
    <source>
        <strain evidence="9 10">L945</strain>
    </source>
</reference>
<feature type="transmembrane region" description="Helical" evidence="7">
    <location>
        <begin position="128"/>
        <end position="148"/>
    </location>
</feature>
<comment type="similarity">
    <text evidence="7">Belongs to the binding-protein-dependent transport system permease family.</text>
</comment>
<proteinExistence type="inferred from homology"/>
<protein>
    <submittedName>
        <fullName evidence="9">Sugar ABC transporter permease</fullName>
    </submittedName>
</protein>
<keyword evidence="4 7" id="KW-0812">Transmembrane</keyword>
<dbReference type="Proteomes" id="UP001332192">
    <property type="component" value="Chromosome"/>
</dbReference>
<evidence type="ECO:0000256" key="2">
    <source>
        <dbReference type="ARBA" id="ARBA00022448"/>
    </source>
</evidence>
<keyword evidence="3" id="KW-1003">Cell membrane</keyword>